<sequence length="268" mass="28451">MSTQGPAETAEGSGRYRYAAQRQQAILAALRSTGQVNAAGLAEELDVTNETIRKDLIVLERQGLLRRVHGGALPVEGLSFEPEVGARLDYGQEKQRIARAALAHVPMGGSVLIDAGSTTTKLAEIFPADRELTVFTNTLPIALALVTRPNLTVYTIGGRLRGRTLATVEGWAARALTEINADVAFLGTNGISLERGLTTPDPAEAAVKQLMAGCAQRRILLADSSKIGRVSLCRHAELTEIDTLITDTGITTADATALRRAGLTVEQA</sequence>
<evidence type="ECO:0000256" key="4">
    <source>
        <dbReference type="ARBA" id="ARBA00023125"/>
    </source>
</evidence>
<gene>
    <name evidence="8" type="ORF">FNH06_15315</name>
</gene>
<dbReference type="RefSeq" id="WP_144638870.1">
    <property type="nucleotide sequence ID" value="NZ_BNAX01000015.1"/>
</dbReference>
<evidence type="ECO:0000259" key="7">
    <source>
        <dbReference type="PROSITE" id="PS51000"/>
    </source>
</evidence>
<comment type="function">
    <text evidence="6">Repressor of the lactose catabolism operon. Galactose-6-phosphate is the inducer.</text>
</comment>
<dbReference type="InterPro" id="IPR018356">
    <property type="entry name" value="Tscrpt_reg_HTH_DeoR_CS"/>
</dbReference>
<evidence type="ECO:0000256" key="2">
    <source>
        <dbReference type="ARBA" id="ARBA00022491"/>
    </source>
</evidence>
<dbReference type="PRINTS" id="PR00037">
    <property type="entry name" value="HTHLACR"/>
</dbReference>
<dbReference type="InterPro" id="IPR014036">
    <property type="entry name" value="DeoR-like_C"/>
</dbReference>
<evidence type="ECO:0000256" key="1">
    <source>
        <dbReference type="ARBA" id="ARBA00021390"/>
    </source>
</evidence>
<keyword evidence="5" id="KW-0804">Transcription</keyword>
<dbReference type="PANTHER" id="PTHR30363:SF4">
    <property type="entry name" value="GLYCEROL-3-PHOSPHATE REGULON REPRESSOR"/>
    <property type="match status" value="1"/>
</dbReference>
<dbReference type="SMART" id="SM00420">
    <property type="entry name" value="HTH_DEOR"/>
    <property type="match status" value="1"/>
</dbReference>
<dbReference type="GO" id="GO:0003700">
    <property type="term" value="F:DNA-binding transcription factor activity"/>
    <property type="evidence" value="ECO:0007669"/>
    <property type="project" value="InterPro"/>
</dbReference>
<keyword evidence="2" id="KW-0678">Repressor</keyword>
<protein>
    <recommendedName>
        <fullName evidence="1">Lactose phosphotransferase system repressor</fullName>
    </recommendedName>
</protein>
<organism evidence="8 9">
    <name type="scientific">Amycolatopsis acidiphila</name>
    <dbReference type="NCBI Taxonomy" id="715473"/>
    <lineage>
        <taxon>Bacteria</taxon>
        <taxon>Bacillati</taxon>
        <taxon>Actinomycetota</taxon>
        <taxon>Actinomycetes</taxon>
        <taxon>Pseudonocardiales</taxon>
        <taxon>Pseudonocardiaceae</taxon>
        <taxon>Amycolatopsis</taxon>
    </lineage>
</organism>
<dbReference type="SUPFAM" id="SSF46785">
    <property type="entry name" value="Winged helix' DNA-binding domain"/>
    <property type="match status" value="1"/>
</dbReference>
<dbReference type="Gene3D" id="1.10.10.10">
    <property type="entry name" value="Winged helix-like DNA-binding domain superfamily/Winged helix DNA-binding domain"/>
    <property type="match status" value="1"/>
</dbReference>
<dbReference type="Proteomes" id="UP000318578">
    <property type="component" value="Unassembled WGS sequence"/>
</dbReference>
<dbReference type="OrthoDB" id="7688673at2"/>
<dbReference type="SUPFAM" id="SSF100950">
    <property type="entry name" value="NagB/RpiA/CoA transferase-like"/>
    <property type="match status" value="1"/>
</dbReference>
<dbReference type="AlphaFoldDB" id="A0A558ACC6"/>
<evidence type="ECO:0000256" key="5">
    <source>
        <dbReference type="ARBA" id="ARBA00023163"/>
    </source>
</evidence>
<comment type="caution">
    <text evidence="8">The sequence shown here is derived from an EMBL/GenBank/DDBJ whole genome shotgun (WGS) entry which is preliminary data.</text>
</comment>
<dbReference type="InterPro" id="IPR036388">
    <property type="entry name" value="WH-like_DNA-bd_sf"/>
</dbReference>
<feature type="domain" description="HTH deoR-type" evidence="7">
    <location>
        <begin position="19"/>
        <end position="74"/>
    </location>
</feature>
<dbReference type="GO" id="GO:0003677">
    <property type="term" value="F:DNA binding"/>
    <property type="evidence" value="ECO:0007669"/>
    <property type="project" value="UniProtKB-KW"/>
</dbReference>
<name>A0A558ACC6_9PSEU</name>
<evidence type="ECO:0000256" key="3">
    <source>
        <dbReference type="ARBA" id="ARBA00023015"/>
    </source>
</evidence>
<dbReference type="EMBL" id="VJZA01000022">
    <property type="protein sequence ID" value="TVT21922.1"/>
    <property type="molecule type" value="Genomic_DNA"/>
</dbReference>
<dbReference type="Gene3D" id="3.40.50.1360">
    <property type="match status" value="1"/>
</dbReference>
<dbReference type="PROSITE" id="PS00894">
    <property type="entry name" value="HTH_DEOR_1"/>
    <property type="match status" value="1"/>
</dbReference>
<dbReference type="InterPro" id="IPR001034">
    <property type="entry name" value="DeoR_HTH"/>
</dbReference>
<reference evidence="8 9" key="1">
    <citation type="submission" date="2019-07" db="EMBL/GenBank/DDBJ databases">
        <title>New species of Amycolatopsis and Streptomyces.</title>
        <authorList>
            <person name="Duangmal K."/>
            <person name="Teo W.F.A."/>
            <person name="Lipun K."/>
        </authorList>
    </citation>
    <scope>NUCLEOTIDE SEQUENCE [LARGE SCALE GENOMIC DNA]</scope>
    <source>
        <strain evidence="8 9">JCM 30562</strain>
    </source>
</reference>
<keyword evidence="4" id="KW-0238">DNA-binding</keyword>
<dbReference type="SMART" id="SM01134">
    <property type="entry name" value="DeoRC"/>
    <property type="match status" value="1"/>
</dbReference>
<evidence type="ECO:0000313" key="8">
    <source>
        <dbReference type="EMBL" id="TVT21922.1"/>
    </source>
</evidence>
<dbReference type="InterPro" id="IPR050313">
    <property type="entry name" value="Carb_Metab_HTH_regulators"/>
</dbReference>
<dbReference type="InterPro" id="IPR036390">
    <property type="entry name" value="WH_DNA-bd_sf"/>
</dbReference>
<keyword evidence="3" id="KW-0805">Transcription regulation</keyword>
<evidence type="ECO:0000313" key="9">
    <source>
        <dbReference type="Proteomes" id="UP000318578"/>
    </source>
</evidence>
<proteinExistence type="predicted"/>
<dbReference type="PROSITE" id="PS51000">
    <property type="entry name" value="HTH_DEOR_2"/>
    <property type="match status" value="1"/>
</dbReference>
<accession>A0A558ACC6</accession>
<dbReference type="Pfam" id="PF08220">
    <property type="entry name" value="HTH_DeoR"/>
    <property type="match status" value="1"/>
</dbReference>
<evidence type="ECO:0000256" key="6">
    <source>
        <dbReference type="ARBA" id="ARBA00024937"/>
    </source>
</evidence>
<dbReference type="PANTHER" id="PTHR30363">
    <property type="entry name" value="HTH-TYPE TRANSCRIPTIONAL REGULATOR SRLR-RELATED"/>
    <property type="match status" value="1"/>
</dbReference>
<dbReference type="Pfam" id="PF00455">
    <property type="entry name" value="DeoRC"/>
    <property type="match status" value="1"/>
</dbReference>
<keyword evidence="9" id="KW-1185">Reference proteome</keyword>
<dbReference type="InterPro" id="IPR037171">
    <property type="entry name" value="NagB/RpiA_transferase-like"/>
</dbReference>